<protein>
    <recommendedName>
        <fullName evidence="3">DUF6534 domain-containing protein</fullName>
    </recommendedName>
</protein>
<feature type="transmembrane region" description="Helical" evidence="2">
    <location>
        <begin position="91"/>
        <end position="118"/>
    </location>
</feature>
<dbReference type="PANTHER" id="PTHR40465">
    <property type="entry name" value="CHROMOSOME 1, WHOLE GENOME SHOTGUN SEQUENCE"/>
    <property type="match status" value="1"/>
</dbReference>
<evidence type="ECO:0000313" key="5">
    <source>
        <dbReference type="Proteomes" id="UP001215280"/>
    </source>
</evidence>
<name>A0AAD7MTD6_9AGAR</name>
<evidence type="ECO:0000256" key="1">
    <source>
        <dbReference type="SAM" id="MobiDB-lite"/>
    </source>
</evidence>
<proteinExistence type="predicted"/>
<sequence>MSLMQAYNYFVKYPLDHISIKITIVLCLLVDTLSVAAHYGGVYLDSHVSHKGQSVFVTEQGWPVANTGHRYGFPRAKSCLMLRYWRATKNYFASPLLSLMSITALVGRLVTLVLIVHFSTYAERDHLVVPLVWQLRAMQTAFKDTQSIIHRLNRNSLQTGTLTSILATLVLVTYLTDKESNVTVGRGYCLGRVYTLTLLHNLNTRPRAPTHDSSGAPGTANINHNGPGSESLGGTRFSCLDVHPTAIVRRRRTRPRSWPMYLPSFLSRVKAPE</sequence>
<feature type="transmembrane region" description="Helical" evidence="2">
    <location>
        <begin position="20"/>
        <end position="44"/>
    </location>
</feature>
<keyword evidence="2" id="KW-0812">Transmembrane</keyword>
<evidence type="ECO:0000313" key="4">
    <source>
        <dbReference type="EMBL" id="KAJ7731295.1"/>
    </source>
</evidence>
<keyword evidence="5" id="KW-1185">Reference proteome</keyword>
<keyword evidence="2" id="KW-0472">Membrane</keyword>
<feature type="region of interest" description="Disordered" evidence="1">
    <location>
        <begin position="205"/>
        <end position="236"/>
    </location>
</feature>
<dbReference type="EMBL" id="JARJLG010000184">
    <property type="protein sequence ID" value="KAJ7731295.1"/>
    <property type="molecule type" value="Genomic_DNA"/>
</dbReference>
<organism evidence="4 5">
    <name type="scientific">Mycena maculata</name>
    <dbReference type="NCBI Taxonomy" id="230809"/>
    <lineage>
        <taxon>Eukaryota</taxon>
        <taxon>Fungi</taxon>
        <taxon>Dikarya</taxon>
        <taxon>Basidiomycota</taxon>
        <taxon>Agaricomycotina</taxon>
        <taxon>Agaricomycetes</taxon>
        <taxon>Agaricomycetidae</taxon>
        <taxon>Agaricales</taxon>
        <taxon>Marasmiineae</taxon>
        <taxon>Mycenaceae</taxon>
        <taxon>Mycena</taxon>
    </lineage>
</organism>
<comment type="caution">
    <text evidence="4">The sequence shown here is derived from an EMBL/GenBank/DDBJ whole genome shotgun (WGS) entry which is preliminary data.</text>
</comment>
<gene>
    <name evidence="4" type="ORF">DFH07DRAFT_781288</name>
</gene>
<feature type="domain" description="DUF6534" evidence="3">
    <location>
        <begin position="131"/>
        <end position="206"/>
    </location>
</feature>
<evidence type="ECO:0000259" key="3">
    <source>
        <dbReference type="Pfam" id="PF20152"/>
    </source>
</evidence>
<accession>A0AAD7MTD6</accession>
<keyword evidence="2" id="KW-1133">Transmembrane helix</keyword>
<dbReference type="PANTHER" id="PTHR40465:SF1">
    <property type="entry name" value="DUF6534 DOMAIN-CONTAINING PROTEIN"/>
    <property type="match status" value="1"/>
</dbReference>
<dbReference type="Proteomes" id="UP001215280">
    <property type="component" value="Unassembled WGS sequence"/>
</dbReference>
<dbReference type="AlphaFoldDB" id="A0AAD7MTD6"/>
<dbReference type="InterPro" id="IPR045339">
    <property type="entry name" value="DUF6534"/>
</dbReference>
<reference evidence="4" key="1">
    <citation type="submission" date="2023-03" db="EMBL/GenBank/DDBJ databases">
        <title>Massive genome expansion in bonnet fungi (Mycena s.s.) driven by repeated elements and novel gene families across ecological guilds.</title>
        <authorList>
            <consortium name="Lawrence Berkeley National Laboratory"/>
            <person name="Harder C.B."/>
            <person name="Miyauchi S."/>
            <person name="Viragh M."/>
            <person name="Kuo A."/>
            <person name="Thoen E."/>
            <person name="Andreopoulos B."/>
            <person name="Lu D."/>
            <person name="Skrede I."/>
            <person name="Drula E."/>
            <person name="Henrissat B."/>
            <person name="Morin E."/>
            <person name="Kohler A."/>
            <person name="Barry K."/>
            <person name="LaButti K."/>
            <person name="Morin E."/>
            <person name="Salamov A."/>
            <person name="Lipzen A."/>
            <person name="Mereny Z."/>
            <person name="Hegedus B."/>
            <person name="Baldrian P."/>
            <person name="Stursova M."/>
            <person name="Weitz H."/>
            <person name="Taylor A."/>
            <person name="Grigoriev I.V."/>
            <person name="Nagy L.G."/>
            <person name="Martin F."/>
            <person name="Kauserud H."/>
        </authorList>
    </citation>
    <scope>NUCLEOTIDE SEQUENCE</scope>
    <source>
        <strain evidence="4">CBHHK188m</strain>
    </source>
</reference>
<evidence type="ECO:0000256" key="2">
    <source>
        <dbReference type="SAM" id="Phobius"/>
    </source>
</evidence>
<dbReference type="Pfam" id="PF20152">
    <property type="entry name" value="DUF6534"/>
    <property type="match status" value="1"/>
</dbReference>